<evidence type="ECO:0000313" key="2">
    <source>
        <dbReference type="EMBL" id="GAA3906332.1"/>
    </source>
</evidence>
<feature type="domain" description="Hydantoinase B/oxoprolinase" evidence="1">
    <location>
        <begin position="54"/>
        <end position="608"/>
    </location>
</feature>
<dbReference type="InterPro" id="IPR045079">
    <property type="entry name" value="Oxoprolinase-like"/>
</dbReference>
<dbReference type="InterPro" id="IPR003692">
    <property type="entry name" value="Hydantoinase_B"/>
</dbReference>
<dbReference type="Pfam" id="PF02538">
    <property type="entry name" value="Hydantoinase_B"/>
    <property type="match status" value="1"/>
</dbReference>
<dbReference type="PANTHER" id="PTHR11365">
    <property type="entry name" value="5-OXOPROLINASE RELATED"/>
    <property type="match status" value="1"/>
</dbReference>
<evidence type="ECO:0000313" key="3">
    <source>
        <dbReference type="Proteomes" id="UP001501563"/>
    </source>
</evidence>
<keyword evidence="3" id="KW-1185">Reference proteome</keyword>
<evidence type="ECO:0000259" key="1">
    <source>
        <dbReference type="Pfam" id="PF02538"/>
    </source>
</evidence>
<dbReference type="InterPro" id="IPR016750">
    <property type="entry name" value="Aceto_COase_bsu/gsu"/>
</dbReference>
<dbReference type="EMBL" id="BAAAZA010000064">
    <property type="protein sequence ID" value="GAA3906332.1"/>
    <property type="molecule type" value="Genomic_DNA"/>
</dbReference>
<organism evidence="2 3">
    <name type="scientific">Streptomyces lannensis</name>
    <dbReference type="NCBI Taxonomy" id="766498"/>
    <lineage>
        <taxon>Bacteria</taxon>
        <taxon>Bacillati</taxon>
        <taxon>Actinomycetota</taxon>
        <taxon>Actinomycetes</taxon>
        <taxon>Kitasatosporales</taxon>
        <taxon>Streptomycetaceae</taxon>
        <taxon>Streptomyces</taxon>
    </lineage>
</organism>
<protein>
    <recommendedName>
        <fullName evidence="1">Hydantoinase B/oxoprolinase domain-containing protein</fullName>
    </recommendedName>
</protein>
<dbReference type="PANTHER" id="PTHR11365:SF23">
    <property type="entry name" value="HYPOTHETICAL 5-OXOPROLINASE (EUROFUNG)-RELATED"/>
    <property type="match status" value="1"/>
</dbReference>
<accession>A0ABP7LSU1</accession>
<gene>
    <name evidence="2" type="ORF">GCM10022207_89670</name>
</gene>
<proteinExistence type="predicted"/>
<name>A0ABP7LSU1_9ACTN</name>
<sequence length="783" mass="83438">MTETVSAPAPEGSEPLAETPTVVWDGIARGYVPAEPLPVPASVRLHTTAVDDVDPVTFEVVRYSLMNINLEHGQTLQRLSVSPVTMITRDFQPSILTADADVVFLGPYLQYFSNAQSLTIKWILENRAEDPGIAPGDMYVSNDPFVGTPHQPDTIVAAPVFIGDEIFCWVSNVLHHSDVGGSVMGSFCVDATDMFLDPPAFPPFKLVDQGRIRPDIEQMFLRQSRVPRNVHMDLRAAISANLVAAEKITALLKRYGADTVKAVMNRVLDSGEKTVAERLARIPDGTWSHRMYAEAAHTGDNATYVYRMTVRKEGEHLYVDNRGTDSQTGSINVTYAGFVGAFLSALTASLASDLAGAYGGVYRRVHFDLVPGTLSCADFPAAVSPSGIYTMETLISLAGTVIGQMLACAEPEIARLAIGPAHPAFYAMISGGTTADGTPFIATNANNMIGSLAASPAEDGVDFGGHFWIPEGTASNVEELELLWPMLYLYRRAMPGGADGAGRHRGGRGFLEAAIPWGAPGLAAAVYVDESFPKVVGARGANPGSVGHFRLKHGSDVHRSFEAGKIPQDFDTISGTQAAIEAKGPALMVAEDAVWEWTGANATGFGDPLTREPERVAVDVAAGSLPAEAAERVYGVVLTGTGTTDVAADSAATDVRRRDLLAARLAAASAPGLVRTAPADARLHLLGGELALAEFNGARHFVSVTGRAVLGPVTGNYKDGCAVLERPVRDLAPEYATHKARAGYTVRHREYLCPVTGLRIETEILRDGDEPLHDIALAPTKES</sequence>
<dbReference type="RefSeq" id="WP_345554469.1">
    <property type="nucleotide sequence ID" value="NZ_BAAAZA010000064.1"/>
</dbReference>
<dbReference type="Pfam" id="PF08882">
    <property type="entry name" value="Acetone_carb_G"/>
    <property type="match status" value="1"/>
</dbReference>
<comment type="caution">
    <text evidence="2">The sequence shown here is derived from an EMBL/GenBank/DDBJ whole genome shotgun (WGS) entry which is preliminary data.</text>
</comment>
<dbReference type="Proteomes" id="UP001501563">
    <property type="component" value="Unassembled WGS sequence"/>
</dbReference>
<reference evidence="3" key="1">
    <citation type="journal article" date="2019" name="Int. J. Syst. Evol. Microbiol.">
        <title>The Global Catalogue of Microorganisms (GCM) 10K type strain sequencing project: providing services to taxonomists for standard genome sequencing and annotation.</title>
        <authorList>
            <consortium name="The Broad Institute Genomics Platform"/>
            <consortium name="The Broad Institute Genome Sequencing Center for Infectious Disease"/>
            <person name="Wu L."/>
            <person name="Ma J."/>
        </authorList>
    </citation>
    <scope>NUCLEOTIDE SEQUENCE [LARGE SCALE GENOMIC DNA]</scope>
    <source>
        <strain evidence="3">JCM 16578</strain>
    </source>
</reference>